<dbReference type="Proteomes" id="UP000193648">
    <property type="component" value="Unassembled WGS sequence"/>
</dbReference>
<dbReference type="GeneID" id="33569584"/>
<evidence type="ECO:0000313" key="4">
    <source>
        <dbReference type="Proteomes" id="UP000193648"/>
    </source>
</evidence>
<sequence>MGVIKPICIATDSSRFYLFTTAARMGIVDNKANVKSTHYLLVRSNDNPSHKLNDLTWTLISSVPKANLSQIEIWDQMLDFSCAVDDEGVFTVIAQNYFTTGLNGLQFQPVGNPDQPEGTWKNITIPKVYPWITMKPSTLISIKSGGNGQDGSSMNKVFHAFLDKNGSDVMVAELDTTKMTMVLNPSPWKPTVLKRYTMYGLAFVNNTLQLYGHGFSVNEINGLFLIPFNSQGSPPTAGNVRSFDATEIFTYCGNNVSLRPLKERTIVFCTYPRPAHIFIYDDGSKQLTHLPAARETYDSDNLLSLIPFPGSPYPYIFMHDLSGIYSIPLEGPLAREKINANKNFTIPDYFFTPPNGIFNAPPGNSGPPSNGDGNTNNSTAPKGNPDEGQGHKSGTLHPGVIGGISAAVIVAIAIVLCVLFRRRTQSKREEGIQKEGGAKGKRKASISPKEEEPPTPKAVVTEEGTRDIREELRASEDSAQPLHLTFTDVRMETHPGYGISSLTGSSTASSIIEPTLSTVPTLSVSPPRMQPALLEEIAPAHSPQPPTKKTQLKPMGQTSSIFGQSDVTNDNALVSGSIYSEYLLEPLSSLTTQPSPPSPFQVHPGFTQNNNNRANVAGEQDVNRLASNQNPQTTPFAYNIVPPGTGWLSPPVNNPHTKQ</sequence>
<feature type="transmembrane region" description="Helical" evidence="2">
    <location>
        <begin position="399"/>
        <end position="420"/>
    </location>
</feature>
<evidence type="ECO:0000256" key="2">
    <source>
        <dbReference type="SAM" id="Phobius"/>
    </source>
</evidence>
<accession>A0A1Y2GPT7</accession>
<dbReference type="InParanoid" id="A0A1Y2GPT7"/>
<keyword evidence="2" id="KW-1133">Transmembrane helix</keyword>
<reference evidence="3 4" key="1">
    <citation type="submission" date="2016-07" db="EMBL/GenBank/DDBJ databases">
        <title>Pervasive Adenine N6-methylation of Active Genes in Fungi.</title>
        <authorList>
            <consortium name="DOE Joint Genome Institute"/>
            <person name="Mondo S.J."/>
            <person name="Dannebaum R.O."/>
            <person name="Kuo R.C."/>
            <person name="Labutti K."/>
            <person name="Haridas S."/>
            <person name="Kuo A."/>
            <person name="Salamov A."/>
            <person name="Ahrendt S.R."/>
            <person name="Lipzen A."/>
            <person name="Sullivan W."/>
            <person name="Andreopoulos W.B."/>
            <person name="Clum A."/>
            <person name="Lindquist E."/>
            <person name="Daum C."/>
            <person name="Ramamoorthy G.K."/>
            <person name="Gryganskyi A."/>
            <person name="Culley D."/>
            <person name="Magnuson J.K."/>
            <person name="James T.Y."/>
            <person name="O'Malley M.A."/>
            <person name="Stajich J.E."/>
            <person name="Spatafora J.W."/>
            <person name="Visel A."/>
            <person name="Grigoriev I.V."/>
        </authorList>
    </citation>
    <scope>NUCLEOTIDE SEQUENCE [LARGE SCALE GENOMIC DNA]</scope>
    <source>
        <strain evidence="3 4">NRRL 3116</strain>
    </source>
</reference>
<gene>
    <name evidence="3" type="ORF">BCR41DRAFT_385950</name>
</gene>
<feature type="compositionally biased region" description="Low complexity" evidence="1">
    <location>
        <begin position="359"/>
        <end position="380"/>
    </location>
</feature>
<feature type="compositionally biased region" description="Basic and acidic residues" evidence="1">
    <location>
        <begin position="426"/>
        <end position="438"/>
    </location>
</feature>
<name>A0A1Y2GPT7_9FUNG</name>
<protein>
    <submittedName>
        <fullName evidence="3">Uncharacterized protein</fullName>
    </submittedName>
</protein>
<comment type="caution">
    <text evidence="3">The sequence shown here is derived from an EMBL/GenBank/DDBJ whole genome shotgun (WGS) entry which is preliminary data.</text>
</comment>
<organism evidence="3 4">
    <name type="scientific">Lobosporangium transversale</name>
    <dbReference type="NCBI Taxonomy" id="64571"/>
    <lineage>
        <taxon>Eukaryota</taxon>
        <taxon>Fungi</taxon>
        <taxon>Fungi incertae sedis</taxon>
        <taxon>Mucoromycota</taxon>
        <taxon>Mortierellomycotina</taxon>
        <taxon>Mortierellomycetes</taxon>
        <taxon>Mortierellales</taxon>
        <taxon>Mortierellaceae</taxon>
        <taxon>Lobosporangium</taxon>
    </lineage>
</organism>
<proteinExistence type="predicted"/>
<dbReference type="OrthoDB" id="2373827at2759"/>
<feature type="region of interest" description="Disordered" evidence="1">
    <location>
        <begin position="357"/>
        <end position="396"/>
    </location>
</feature>
<feature type="region of interest" description="Disordered" evidence="1">
    <location>
        <begin position="426"/>
        <end position="464"/>
    </location>
</feature>
<keyword evidence="4" id="KW-1185">Reference proteome</keyword>
<dbReference type="RefSeq" id="XP_021882075.1">
    <property type="nucleotide sequence ID" value="XM_022027741.1"/>
</dbReference>
<dbReference type="AlphaFoldDB" id="A0A1Y2GPT7"/>
<keyword evidence="2" id="KW-0812">Transmembrane</keyword>
<evidence type="ECO:0000313" key="3">
    <source>
        <dbReference type="EMBL" id="ORZ18280.1"/>
    </source>
</evidence>
<evidence type="ECO:0000256" key="1">
    <source>
        <dbReference type="SAM" id="MobiDB-lite"/>
    </source>
</evidence>
<keyword evidence="2" id="KW-0472">Membrane</keyword>
<dbReference type="EMBL" id="MCFF01000015">
    <property type="protein sequence ID" value="ORZ18280.1"/>
    <property type="molecule type" value="Genomic_DNA"/>
</dbReference>